<evidence type="ECO:0000313" key="2">
    <source>
        <dbReference type="Proteomes" id="UP000254664"/>
    </source>
</evidence>
<dbReference type="AlphaFoldDB" id="A0A381JA68"/>
<gene>
    <name evidence="1" type="ORF">NCTC9836_02486</name>
</gene>
<accession>A0A381JA68</accession>
<evidence type="ECO:0000313" key="1">
    <source>
        <dbReference type="EMBL" id="SUY48111.1"/>
    </source>
</evidence>
<proteinExistence type="predicted"/>
<dbReference type="Pfam" id="PF20092">
    <property type="entry name" value="DUF6483"/>
    <property type="match status" value="1"/>
</dbReference>
<organism evidence="1 2">
    <name type="scientific">Clostridium putrefaciens</name>
    <dbReference type="NCBI Taxonomy" id="99675"/>
    <lineage>
        <taxon>Bacteria</taxon>
        <taxon>Bacillati</taxon>
        <taxon>Bacillota</taxon>
        <taxon>Clostridia</taxon>
        <taxon>Eubacteriales</taxon>
        <taxon>Clostridiaceae</taxon>
        <taxon>Clostridium</taxon>
    </lineage>
</organism>
<protein>
    <submittedName>
        <fullName evidence="1">Uncharacterized protein</fullName>
    </submittedName>
</protein>
<dbReference type="EMBL" id="UFWZ01000001">
    <property type="protein sequence ID" value="SUY48111.1"/>
    <property type="molecule type" value="Genomic_DNA"/>
</dbReference>
<dbReference type="InterPro" id="IPR045507">
    <property type="entry name" value="DUF6483"/>
</dbReference>
<sequence length="120" mass="13805">MNIEKLIKQLGKALASTVMQEDVTMYENIDFENVNSLTILPITLKNLILKGEYNKAENVLFNEVTKHPSKEVYSIAEDFYNILLSKSDDELIKNNFSKCEIYQGLKEIKNIIEKSKLTKS</sequence>
<reference evidence="1 2" key="1">
    <citation type="submission" date="2018-06" db="EMBL/GenBank/DDBJ databases">
        <authorList>
            <consortium name="Pathogen Informatics"/>
            <person name="Doyle S."/>
        </authorList>
    </citation>
    <scope>NUCLEOTIDE SEQUENCE [LARGE SCALE GENOMIC DNA]</scope>
    <source>
        <strain evidence="1 2">NCTC9836</strain>
    </source>
</reference>
<dbReference type="Proteomes" id="UP000254664">
    <property type="component" value="Unassembled WGS sequence"/>
</dbReference>
<keyword evidence="2" id="KW-1185">Reference proteome</keyword>
<name>A0A381JA68_9CLOT</name>
<dbReference type="RefSeq" id="WP_115641968.1">
    <property type="nucleotide sequence ID" value="NZ_UFWZ01000001.1"/>
</dbReference>
<dbReference type="OrthoDB" id="1752428at2"/>